<evidence type="ECO:0000256" key="3">
    <source>
        <dbReference type="ARBA" id="ARBA00022691"/>
    </source>
</evidence>
<dbReference type="CDD" id="cd02440">
    <property type="entry name" value="AdoMet_MTases"/>
    <property type="match status" value="1"/>
</dbReference>
<evidence type="ECO:0000313" key="5">
    <source>
        <dbReference type="EMBL" id="TCT01636.1"/>
    </source>
</evidence>
<dbReference type="RefSeq" id="WP_132585865.1">
    <property type="nucleotide sequence ID" value="NZ_SMAJ01000023.1"/>
</dbReference>
<name>A0A4R3LPK8_9BURK</name>
<dbReference type="GO" id="GO:0000179">
    <property type="term" value="F:rRNA (adenine-N6,N6-)-dimethyltransferase activity"/>
    <property type="evidence" value="ECO:0007669"/>
    <property type="project" value="InterPro"/>
</dbReference>
<accession>A0A4R3LPK8</accession>
<dbReference type="SUPFAM" id="SSF53335">
    <property type="entry name" value="S-adenosyl-L-methionine-dependent methyltransferases"/>
    <property type="match status" value="1"/>
</dbReference>
<sequence length="211" mass="23791">MMHRVLRFERAQRLNEYIKNIAPGIFIQELFTQPGSIGAICPSSRYLARRMAQQVPRDTDGLVIELGGGTGVITQALLDQGIAPKNLMVVEYSRPFVRRLRERFSDVNIVHGNAADLCQLVPPGRKIKAIVSSLPLCSLPDPLTQLILQQWQTLLRENGVAIQFSYHLRTPKWRHYLTPKHTCSKMVWANLPPANITTFSFSEPTLPHSAP</sequence>
<dbReference type="SMART" id="SM00650">
    <property type="entry name" value="rADc"/>
    <property type="match status" value="1"/>
</dbReference>
<evidence type="ECO:0000256" key="1">
    <source>
        <dbReference type="ARBA" id="ARBA00022603"/>
    </source>
</evidence>
<proteinExistence type="predicted"/>
<dbReference type="Proteomes" id="UP000295525">
    <property type="component" value="Unassembled WGS sequence"/>
</dbReference>
<keyword evidence="2 5" id="KW-0808">Transferase</keyword>
<reference evidence="5 6" key="1">
    <citation type="submission" date="2019-03" db="EMBL/GenBank/DDBJ databases">
        <title>Genomic Encyclopedia of Type Strains, Phase IV (KMG-IV): sequencing the most valuable type-strain genomes for metagenomic binning, comparative biology and taxonomic classification.</title>
        <authorList>
            <person name="Goeker M."/>
        </authorList>
    </citation>
    <scope>NUCLEOTIDE SEQUENCE [LARGE SCALE GENOMIC DNA]</scope>
    <source>
        <strain evidence="5 6">DSM 24591</strain>
    </source>
</reference>
<gene>
    <name evidence="5" type="ORF">EDC26_12334</name>
</gene>
<organism evidence="5 6">
    <name type="scientific">Paralcaligenes ureilyticus</name>
    <dbReference type="NCBI Taxonomy" id="627131"/>
    <lineage>
        <taxon>Bacteria</taxon>
        <taxon>Pseudomonadati</taxon>
        <taxon>Pseudomonadota</taxon>
        <taxon>Betaproteobacteria</taxon>
        <taxon>Burkholderiales</taxon>
        <taxon>Alcaligenaceae</taxon>
        <taxon>Paralcaligenes</taxon>
    </lineage>
</organism>
<dbReference type="OrthoDB" id="9805585at2"/>
<keyword evidence="6" id="KW-1185">Reference proteome</keyword>
<evidence type="ECO:0000256" key="2">
    <source>
        <dbReference type="ARBA" id="ARBA00022679"/>
    </source>
</evidence>
<comment type="caution">
    <text evidence="5">The sequence shown here is derived from an EMBL/GenBank/DDBJ whole genome shotgun (WGS) entry which is preliminary data.</text>
</comment>
<dbReference type="AlphaFoldDB" id="A0A4R3LPK8"/>
<evidence type="ECO:0000259" key="4">
    <source>
        <dbReference type="SMART" id="SM00650"/>
    </source>
</evidence>
<dbReference type="Gene3D" id="3.40.50.150">
    <property type="entry name" value="Vaccinia Virus protein VP39"/>
    <property type="match status" value="1"/>
</dbReference>
<feature type="domain" description="Ribosomal RNA adenine methylase transferase N-terminal" evidence="4">
    <location>
        <begin position="47"/>
        <end position="181"/>
    </location>
</feature>
<protein>
    <submittedName>
        <fullName evidence="5">Phospholipid N-methyltransferase</fullName>
    </submittedName>
</protein>
<dbReference type="InterPro" id="IPR020598">
    <property type="entry name" value="rRNA_Ade_methylase_Trfase_N"/>
</dbReference>
<keyword evidence="1 5" id="KW-0489">Methyltransferase</keyword>
<keyword evidence="3" id="KW-0949">S-adenosyl-L-methionine</keyword>
<dbReference type="EMBL" id="SMAJ01000023">
    <property type="protein sequence ID" value="TCT01636.1"/>
    <property type="molecule type" value="Genomic_DNA"/>
</dbReference>
<evidence type="ECO:0000313" key="6">
    <source>
        <dbReference type="Proteomes" id="UP000295525"/>
    </source>
</evidence>
<dbReference type="Pfam" id="PF13649">
    <property type="entry name" value="Methyltransf_25"/>
    <property type="match status" value="1"/>
</dbReference>
<dbReference type="InterPro" id="IPR029063">
    <property type="entry name" value="SAM-dependent_MTases_sf"/>
</dbReference>
<dbReference type="InterPro" id="IPR041698">
    <property type="entry name" value="Methyltransf_25"/>
</dbReference>